<dbReference type="EMBL" id="FNKD01000005">
    <property type="protein sequence ID" value="SDR09587.1"/>
    <property type="molecule type" value="Genomic_DNA"/>
</dbReference>
<keyword evidence="1" id="KW-0812">Transmembrane</keyword>
<proteinExistence type="predicted"/>
<protein>
    <submittedName>
        <fullName evidence="2">Peptide/nickel transport system permease protein</fullName>
    </submittedName>
</protein>
<evidence type="ECO:0000313" key="2">
    <source>
        <dbReference type="EMBL" id="SDR09587.1"/>
    </source>
</evidence>
<organism evidence="2 3">
    <name type="scientific">Virgibacillus salinus</name>
    <dbReference type="NCBI Taxonomy" id="553311"/>
    <lineage>
        <taxon>Bacteria</taxon>
        <taxon>Bacillati</taxon>
        <taxon>Bacillota</taxon>
        <taxon>Bacilli</taxon>
        <taxon>Bacillales</taxon>
        <taxon>Bacillaceae</taxon>
        <taxon>Virgibacillus</taxon>
    </lineage>
</organism>
<keyword evidence="1" id="KW-1133">Transmembrane helix</keyword>
<evidence type="ECO:0000256" key="1">
    <source>
        <dbReference type="SAM" id="Phobius"/>
    </source>
</evidence>
<accession>A0A1H1G8R9</accession>
<feature type="transmembrane region" description="Helical" evidence="1">
    <location>
        <begin position="7"/>
        <end position="28"/>
    </location>
</feature>
<gene>
    <name evidence="2" type="ORF">SAMN05216231_3570</name>
</gene>
<evidence type="ECO:0000313" key="3">
    <source>
        <dbReference type="Proteomes" id="UP000199444"/>
    </source>
</evidence>
<reference evidence="2 3" key="1">
    <citation type="submission" date="2016-10" db="EMBL/GenBank/DDBJ databases">
        <authorList>
            <person name="de Groot N.N."/>
        </authorList>
    </citation>
    <scope>NUCLEOTIDE SEQUENCE [LARGE SCALE GENOMIC DNA]</scope>
    <source>
        <strain evidence="2 3">CGMCC 1.10449</strain>
    </source>
</reference>
<keyword evidence="3" id="KW-1185">Reference proteome</keyword>
<dbReference type="STRING" id="553311.SAMN05216231_3570"/>
<dbReference type="AlphaFoldDB" id="A0A1H1G8R9"/>
<sequence length="97" mass="11133">MLKLAKLLLFYILGVFGIICISVFPQYFQTTGRADSQNYFIQLGSFLHTFVQPESWFYNVAGSPRDFPLLGTIWEPFIYSMQILSSALLLRFVLALV</sequence>
<dbReference type="Proteomes" id="UP000199444">
    <property type="component" value="Unassembled WGS sequence"/>
</dbReference>
<feature type="transmembrane region" description="Helical" evidence="1">
    <location>
        <begin position="77"/>
        <end position="96"/>
    </location>
</feature>
<keyword evidence="1" id="KW-0472">Membrane</keyword>
<name>A0A1H1G8R9_9BACI</name>